<dbReference type="InterPro" id="IPR003439">
    <property type="entry name" value="ABC_transporter-like_ATP-bd"/>
</dbReference>
<gene>
    <name evidence="11" type="ORF">OXH18_10205</name>
</gene>
<dbReference type="SUPFAM" id="SSF52540">
    <property type="entry name" value="P-loop containing nucleoside triphosphate hydrolases"/>
    <property type="match status" value="1"/>
</dbReference>
<feature type="domain" description="ABC transmembrane type-1" evidence="10">
    <location>
        <begin position="29"/>
        <end position="316"/>
    </location>
</feature>
<dbReference type="Proteomes" id="UP001163152">
    <property type="component" value="Chromosome"/>
</dbReference>
<dbReference type="InterPro" id="IPR011527">
    <property type="entry name" value="ABC1_TM_dom"/>
</dbReference>
<feature type="compositionally biased region" description="Polar residues" evidence="7">
    <location>
        <begin position="347"/>
        <end position="359"/>
    </location>
</feature>
<dbReference type="GO" id="GO:0005886">
    <property type="term" value="C:plasma membrane"/>
    <property type="evidence" value="ECO:0007669"/>
    <property type="project" value="UniProtKB-SubCell"/>
</dbReference>
<sequence length="645" mass="71458">MTPTHRVPIWQLLWHMIHYALKLYLLDSFLWMFIMGLPAIPGLIIQAFFNTLTGESQLNLSPIALIALFIATGLARIVAIFIGRITKTQHRFTMSSLLQHNLLAQLLRRPGAQPLVLPNHSKPVALGEVISFFREDAAQIEDNVVGTNEVFGNGVFAVISLLILMSVNVQLTLFVVLPLVAIAAIVQRAELRIKNYRRVSRQATQQVTGHIGEMFNAIQAIQVAGAEVAVLDRLRQLNEQRRQVMVRDHVFTALLNSVLENLVNVGTGLILLIAAQFLARGEATLTVGDFALFVYYLSFVTEFLWYLGGFLALSKQTEVSFERMTALITADNSFQPSQSNHPSPSQDTVLTKPNTQKDTTSDLALVAPEPLYLNDLWGRSPGLPPLDQPLEDETLPLQELVVTNLTYRYSAARSPDRGIFDIHFTLKRGSLTVITGRVGSGKTTLLRVLLGLLPKQAGEIYWNQRLVLDPATFFVPPRSAYTPQVPQLFSHTLRENLLLGLHRDDTSLKEAIELAVFDADLATMAHGLETAVGPKGMRLSGGQLQRAAAARMFVRRSELLVFDDLSSALDVNTEAQLWSRLLSRRTPGLSSSVNSASKVDRAWNPTCLVVSHRPTILHHADHIIVLSDGRIEAEGTLEDVKSYLG</sequence>
<dbReference type="GO" id="GO:0016887">
    <property type="term" value="F:ATP hydrolysis activity"/>
    <property type="evidence" value="ECO:0007669"/>
    <property type="project" value="InterPro"/>
</dbReference>
<evidence type="ECO:0000313" key="12">
    <source>
        <dbReference type="Proteomes" id="UP001163152"/>
    </source>
</evidence>
<evidence type="ECO:0000256" key="5">
    <source>
        <dbReference type="ARBA" id="ARBA00022989"/>
    </source>
</evidence>
<keyword evidence="3" id="KW-0547">Nucleotide-binding</keyword>
<keyword evidence="12" id="KW-1185">Reference proteome</keyword>
<dbReference type="Pfam" id="PF00664">
    <property type="entry name" value="ABC_membrane"/>
    <property type="match status" value="1"/>
</dbReference>
<dbReference type="Gene3D" id="1.20.1560.10">
    <property type="entry name" value="ABC transporter type 1, transmembrane domain"/>
    <property type="match status" value="1"/>
</dbReference>
<dbReference type="RefSeq" id="WP_268612628.1">
    <property type="nucleotide sequence ID" value="NZ_CP113797.1"/>
</dbReference>
<reference evidence="11" key="1">
    <citation type="submission" date="2022-12" db="EMBL/GenBank/DDBJ databases">
        <title>Polyphasic identification of a Novel Hot-Spring Cyanobacterium Ocullathermofonsia sinensis gen nov. sp. nov. and Genomic Insights on its Adaptations to the Thermal Habitat.</title>
        <authorList>
            <person name="Daroch M."/>
            <person name="Tang J."/>
            <person name="Jiang Y."/>
        </authorList>
    </citation>
    <scope>NUCLEOTIDE SEQUENCE</scope>
    <source>
        <strain evidence="11">PKUAC-SCTA174</strain>
    </source>
</reference>
<dbReference type="PROSITE" id="PS50929">
    <property type="entry name" value="ABC_TM1F"/>
    <property type="match status" value="1"/>
</dbReference>
<organism evidence="11 12">
    <name type="scientific">Thermocoleostomius sinensis A174</name>
    <dbReference type="NCBI Taxonomy" id="2016057"/>
    <lineage>
        <taxon>Bacteria</taxon>
        <taxon>Bacillati</taxon>
        <taxon>Cyanobacteriota</taxon>
        <taxon>Cyanophyceae</taxon>
        <taxon>Oculatellales</taxon>
        <taxon>Oculatellaceae</taxon>
        <taxon>Thermocoleostomius</taxon>
    </lineage>
</organism>
<evidence type="ECO:0000256" key="1">
    <source>
        <dbReference type="ARBA" id="ARBA00004651"/>
    </source>
</evidence>
<dbReference type="InterPro" id="IPR003593">
    <property type="entry name" value="AAA+_ATPase"/>
</dbReference>
<keyword evidence="5 8" id="KW-1133">Transmembrane helix</keyword>
<feature type="transmembrane region" description="Helical" evidence="8">
    <location>
        <begin position="173"/>
        <end position="191"/>
    </location>
</feature>
<feature type="compositionally biased region" description="Low complexity" evidence="7">
    <location>
        <begin position="333"/>
        <end position="346"/>
    </location>
</feature>
<dbReference type="InterPro" id="IPR039421">
    <property type="entry name" value="Type_1_exporter"/>
</dbReference>
<dbReference type="KEGG" id="tsin:OXH18_10205"/>
<dbReference type="GO" id="GO:0005524">
    <property type="term" value="F:ATP binding"/>
    <property type="evidence" value="ECO:0007669"/>
    <property type="project" value="UniProtKB-KW"/>
</dbReference>
<feature type="region of interest" description="Disordered" evidence="7">
    <location>
        <begin position="332"/>
        <end position="359"/>
    </location>
</feature>
<dbReference type="SUPFAM" id="SSF90123">
    <property type="entry name" value="ABC transporter transmembrane region"/>
    <property type="match status" value="1"/>
</dbReference>
<evidence type="ECO:0000259" key="10">
    <source>
        <dbReference type="PROSITE" id="PS50929"/>
    </source>
</evidence>
<dbReference type="SMART" id="SM00382">
    <property type="entry name" value="AAA"/>
    <property type="match status" value="1"/>
</dbReference>
<evidence type="ECO:0000256" key="3">
    <source>
        <dbReference type="ARBA" id="ARBA00022741"/>
    </source>
</evidence>
<protein>
    <submittedName>
        <fullName evidence="11">ABC transporter ATP-binding protein</fullName>
    </submittedName>
</protein>
<dbReference type="Pfam" id="PF00005">
    <property type="entry name" value="ABC_tran"/>
    <property type="match status" value="1"/>
</dbReference>
<evidence type="ECO:0000313" key="11">
    <source>
        <dbReference type="EMBL" id="WAL62336.1"/>
    </source>
</evidence>
<evidence type="ECO:0000256" key="2">
    <source>
        <dbReference type="ARBA" id="ARBA00022692"/>
    </source>
</evidence>
<feature type="transmembrane region" description="Helical" evidence="8">
    <location>
        <begin position="21"/>
        <end position="49"/>
    </location>
</feature>
<dbReference type="Gene3D" id="3.40.50.300">
    <property type="entry name" value="P-loop containing nucleotide triphosphate hydrolases"/>
    <property type="match status" value="1"/>
</dbReference>
<name>A0A9E8ZPA6_9CYAN</name>
<evidence type="ECO:0000256" key="4">
    <source>
        <dbReference type="ARBA" id="ARBA00022840"/>
    </source>
</evidence>
<evidence type="ECO:0000256" key="8">
    <source>
        <dbReference type="SAM" id="Phobius"/>
    </source>
</evidence>
<keyword evidence="4 11" id="KW-0067">ATP-binding</keyword>
<comment type="subcellular location">
    <subcellularLocation>
        <location evidence="1">Cell membrane</location>
        <topology evidence="1">Multi-pass membrane protein</topology>
    </subcellularLocation>
</comment>
<dbReference type="PANTHER" id="PTHR24221">
    <property type="entry name" value="ATP-BINDING CASSETTE SUB-FAMILY B"/>
    <property type="match status" value="1"/>
</dbReference>
<feature type="domain" description="ABC transporter" evidence="9">
    <location>
        <begin position="400"/>
        <end position="644"/>
    </location>
</feature>
<proteinExistence type="predicted"/>
<evidence type="ECO:0000256" key="7">
    <source>
        <dbReference type="SAM" id="MobiDB-lite"/>
    </source>
</evidence>
<feature type="transmembrane region" description="Helical" evidence="8">
    <location>
        <begin position="150"/>
        <end position="167"/>
    </location>
</feature>
<dbReference type="AlphaFoldDB" id="A0A9E8ZPA6"/>
<dbReference type="InterPro" id="IPR036640">
    <property type="entry name" value="ABC1_TM_sf"/>
</dbReference>
<feature type="transmembrane region" description="Helical" evidence="8">
    <location>
        <begin position="61"/>
        <end position="82"/>
    </location>
</feature>
<dbReference type="GO" id="GO:0140359">
    <property type="term" value="F:ABC-type transporter activity"/>
    <property type="evidence" value="ECO:0007669"/>
    <property type="project" value="InterPro"/>
</dbReference>
<evidence type="ECO:0000256" key="6">
    <source>
        <dbReference type="ARBA" id="ARBA00023136"/>
    </source>
</evidence>
<evidence type="ECO:0000259" key="9">
    <source>
        <dbReference type="PROSITE" id="PS50893"/>
    </source>
</evidence>
<dbReference type="InterPro" id="IPR027417">
    <property type="entry name" value="P-loop_NTPase"/>
</dbReference>
<keyword evidence="6 8" id="KW-0472">Membrane</keyword>
<dbReference type="PANTHER" id="PTHR24221:SF423">
    <property type="entry name" value="ABC TRANSPORTER"/>
    <property type="match status" value="1"/>
</dbReference>
<feature type="transmembrane region" description="Helical" evidence="8">
    <location>
        <begin position="290"/>
        <end position="313"/>
    </location>
</feature>
<accession>A0A9E8ZPA6</accession>
<dbReference type="CDD" id="cd07346">
    <property type="entry name" value="ABC_6TM_exporters"/>
    <property type="match status" value="1"/>
</dbReference>
<dbReference type="PROSITE" id="PS50893">
    <property type="entry name" value="ABC_TRANSPORTER_2"/>
    <property type="match status" value="1"/>
</dbReference>
<keyword evidence="2 8" id="KW-0812">Transmembrane</keyword>
<dbReference type="EMBL" id="CP113797">
    <property type="protein sequence ID" value="WAL62336.1"/>
    <property type="molecule type" value="Genomic_DNA"/>
</dbReference>
<feature type="transmembrane region" description="Helical" evidence="8">
    <location>
        <begin position="250"/>
        <end position="278"/>
    </location>
</feature>